<feature type="region of interest" description="Disordered" evidence="1">
    <location>
        <begin position="36"/>
        <end position="96"/>
    </location>
</feature>
<feature type="compositionally biased region" description="Basic and acidic residues" evidence="1">
    <location>
        <begin position="36"/>
        <end position="54"/>
    </location>
</feature>
<accession>W1PRQ7</accession>
<proteinExistence type="predicted"/>
<organism evidence="2 3">
    <name type="scientific">Amborella trichopoda</name>
    <dbReference type="NCBI Taxonomy" id="13333"/>
    <lineage>
        <taxon>Eukaryota</taxon>
        <taxon>Viridiplantae</taxon>
        <taxon>Streptophyta</taxon>
        <taxon>Embryophyta</taxon>
        <taxon>Tracheophyta</taxon>
        <taxon>Spermatophyta</taxon>
        <taxon>Magnoliopsida</taxon>
        <taxon>Amborellales</taxon>
        <taxon>Amborellaceae</taxon>
        <taxon>Amborella</taxon>
    </lineage>
</organism>
<dbReference type="Proteomes" id="UP000017836">
    <property type="component" value="Unassembled WGS sequence"/>
</dbReference>
<name>W1PRQ7_AMBTC</name>
<reference evidence="3" key="1">
    <citation type="journal article" date="2013" name="Science">
        <title>The Amborella genome and the evolution of flowering plants.</title>
        <authorList>
            <consortium name="Amborella Genome Project"/>
        </authorList>
    </citation>
    <scope>NUCLEOTIDE SEQUENCE [LARGE SCALE GENOMIC DNA]</scope>
</reference>
<gene>
    <name evidence="2" type="ORF">AMTR_s00013p00191780</name>
</gene>
<sequence length="96" mass="11500">MTKVRARREIVVMTKARARMQIVEMTKVRLRKEMVEMKKERARPMTKMRGERRAKITRTKATRFKLCRHGMKNQGGICDHEERKMSRRKGLGRNPM</sequence>
<evidence type="ECO:0000313" key="3">
    <source>
        <dbReference type="Proteomes" id="UP000017836"/>
    </source>
</evidence>
<evidence type="ECO:0000256" key="1">
    <source>
        <dbReference type="SAM" id="MobiDB-lite"/>
    </source>
</evidence>
<keyword evidence="3" id="KW-1185">Reference proteome</keyword>
<feature type="compositionally biased region" description="Basic residues" evidence="1">
    <location>
        <begin position="55"/>
        <end position="71"/>
    </location>
</feature>
<dbReference type="HOGENOM" id="CLU_2486360_0_0_1"/>
<dbReference type="Gramene" id="ERN09945">
    <property type="protein sequence ID" value="ERN09945"/>
    <property type="gene ID" value="AMTR_s00013p00191780"/>
</dbReference>
<protein>
    <submittedName>
        <fullName evidence="2">Uncharacterized protein</fullName>
    </submittedName>
</protein>
<dbReference type="EMBL" id="KI392979">
    <property type="protein sequence ID" value="ERN09945.1"/>
    <property type="molecule type" value="Genomic_DNA"/>
</dbReference>
<evidence type="ECO:0000313" key="2">
    <source>
        <dbReference type="EMBL" id="ERN09945.1"/>
    </source>
</evidence>
<dbReference type="AlphaFoldDB" id="W1PRQ7"/>
<feature type="compositionally biased region" description="Basic residues" evidence="1">
    <location>
        <begin position="85"/>
        <end position="96"/>
    </location>
</feature>